<name>A0A6P1D377_9NOCA</name>
<feature type="non-terminal residue" evidence="1">
    <location>
        <position position="1"/>
    </location>
</feature>
<proteinExistence type="predicted"/>
<reference evidence="1 2" key="1">
    <citation type="submission" date="2020-01" db="EMBL/GenBank/DDBJ databases">
        <title>Genetics and antimicrobial susceptibilities of Nocardia species isolated from the soil; a comparison with species isolated from humans.</title>
        <authorList>
            <person name="Carrasco G."/>
            <person name="Monzon S."/>
            <person name="Sansegundo M."/>
            <person name="Garcia E."/>
            <person name="Garrido N."/>
            <person name="Medina M.J."/>
            <person name="Villalon P."/>
            <person name="Ramirez-Arocha A.C."/>
            <person name="Jimenez P."/>
            <person name="Cuesta I."/>
            <person name="Valdezate S."/>
        </authorList>
    </citation>
    <scope>NUCLEOTIDE SEQUENCE [LARGE SCALE GENOMIC DNA]</scope>
    <source>
        <strain evidence="1 2">CNM20110626</strain>
    </source>
</reference>
<accession>A0A6P1D377</accession>
<dbReference type="Proteomes" id="UP000471166">
    <property type="component" value="Unassembled WGS sequence"/>
</dbReference>
<gene>
    <name evidence="1" type="ORF">GV791_31715</name>
</gene>
<comment type="caution">
    <text evidence="1">The sequence shown here is derived from an EMBL/GenBank/DDBJ whole genome shotgun (WGS) entry which is preliminary data.</text>
</comment>
<evidence type="ECO:0000313" key="2">
    <source>
        <dbReference type="Proteomes" id="UP000471166"/>
    </source>
</evidence>
<evidence type="ECO:0000313" key="1">
    <source>
        <dbReference type="EMBL" id="NEW37085.1"/>
    </source>
</evidence>
<dbReference type="AlphaFoldDB" id="A0A6P1D377"/>
<organism evidence="1 2">
    <name type="scientific">Nocardia cyriacigeorgica</name>
    <dbReference type="NCBI Taxonomy" id="135487"/>
    <lineage>
        <taxon>Bacteria</taxon>
        <taxon>Bacillati</taxon>
        <taxon>Actinomycetota</taxon>
        <taxon>Actinomycetes</taxon>
        <taxon>Mycobacteriales</taxon>
        <taxon>Nocardiaceae</taxon>
        <taxon>Nocardia</taxon>
    </lineage>
</organism>
<dbReference type="EMBL" id="JAAGVB010000380">
    <property type="protein sequence ID" value="NEW37085.1"/>
    <property type="molecule type" value="Genomic_DNA"/>
</dbReference>
<protein>
    <submittedName>
        <fullName evidence="1">DNA polymerase Y family protein</fullName>
    </submittedName>
</protein>
<sequence>TMVALGDELVPATDPALPWPGRLPEPAPAVLMMNRPQVRLESAGGVPVHVTDRGLFSATPTRLRWGGKHWELTAWAGPWPMDELWWASGSAPAARVQVELPGPHTL</sequence>
<feature type="non-terminal residue" evidence="1">
    <location>
        <position position="106"/>
    </location>
</feature>